<comment type="caution">
    <text evidence="1">The sequence shown here is derived from an EMBL/GenBank/DDBJ whole genome shotgun (WGS) entry which is preliminary data.</text>
</comment>
<sequence>MNYDKVRTVIESLYEGSCTITEYQSNMDPITKVTKFQEKVVIENHPCRLSFKNISPVNSEGSVNSSIQEIKLFIAPEIVIKPGSKITVNQNGVTRDYEGAGEPAIYPTHQELVLKLKEWA</sequence>
<evidence type="ECO:0008006" key="3">
    <source>
        <dbReference type="Google" id="ProtNLM"/>
    </source>
</evidence>
<dbReference type="EMBL" id="WSLF01000007">
    <property type="protein sequence ID" value="KAE9633799.1"/>
    <property type="molecule type" value="Genomic_DNA"/>
</dbReference>
<organism evidence="1 2">
    <name type="scientific">Defluviitalea raffinosedens</name>
    <dbReference type="NCBI Taxonomy" id="1450156"/>
    <lineage>
        <taxon>Bacteria</taxon>
        <taxon>Bacillati</taxon>
        <taxon>Bacillota</taxon>
        <taxon>Clostridia</taxon>
        <taxon>Lachnospirales</taxon>
        <taxon>Defluviitaleaceae</taxon>
        <taxon>Defluviitalea</taxon>
    </lineage>
</organism>
<dbReference type="AlphaFoldDB" id="A0A7C8HHY9"/>
<dbReference type="Proteomes" id="UP000483018">
    <property type="component" value="Unassembled WGS sequence"/>
</dbReference>
<evidence type="ECO:0000313" key="2">
    <source>
        <dbReference type="Proteomes" id="UP000483018"/>
    </source>
</evidence>
<accession>A0A7C8HHY9</accession>
<evidence type="ECO:0000313" key="1">
    <source>
        <dbReference type="EMBL" id="KAE9633799.1"/>
    </source>
</evidence>
<dbReference type="OrthoDB" id="2942871at2"/>
<protein>
    <recommendedName>
        <fullName evidence="3">Phage protein</fullName>
    </recommendedName>
</protein>
<name>A0A7C8HHY9_9FIRM</name>
<gene>
    <name evidence="1" type="ORF">GND95_08680</name>
</gene>
<keyword evidence="2" id="KW-1185">Reference proteome</keyword>
<proteinExistence type="predicted"/>
<reference evidence="1 2" key="1">
    <citation type="submission" date="2019-12" db="EMBL/GenBank/DDBJ databases">
        <title>Defluviitalea raffinosedens, isolated from a biogas fermenter, genome sequencing and characterization.</title>
        <authorList>
            <person name="Rettenmaier R."/>
            <person name="Schneider M."/>
            <person name="Neuhaus K."/>
            <person name="Liebl W."/>
            <person name="Zverlov V."/>
        </authorList>
    </citation>
    <scope>NUCLEOTIDE SEQUENCE [LARGE SCALE GENOMIC DNA]</scope>
    <source>
        <strain evidence="1 2">249c-K6</strain>
    </source>
</reference>